<dbReference type="KEGG" id="sbl:Sbal_1305"/>
<organism evidence="1 2">
    <name type="scientific">Shewanella baltica (strain OS155 / ATCC BAA-1091)</name>
    <dbReference type="NCBI Taxonomy" id="325240"/>
    <lineage>
        <taxon>Bacteria</taxon>
        <taxon>Pseudomonadati</taxon>
        <taxon>Pseudomonadota</taxon>
        <taxon>Gammaproteobacteria</taxon>
        <taxon>Alteromonadales</taxon>
        <taxon>Shewanellaceae</taxon>
        <taxon>Shewanella</taxon>
    </lineage>
</organism>
<evidence type="ECO:0000313" key="1">
    <source>
        <dbReference type="EMBL" id="ABN60823.1"/>
    </source>
</evidence>
<sequence>MQKVIENIINRLFPELTAKLHLPRWGKVVALPELPTEDGERGSDAFYPRYAVDVQLLD</sequence>
<name>A3D260_SHEB5</name>
<dbReference type="RefSeq" id="WP_011846244.1">
    <property type="nucleotide sequence ID" value="NC_009052.1"/>
</dbReference>
<dbReference type="Proteomes" id="UP000001557">
    <property type="component" value="Chromosome"/>
</dbReference>
<dbReference type="EMBL" id="CP000563">
    <property type="protein sequence ID" value="ABN60823.1"/>
    <property type="molecule type" value="Genomic_DNA"/>
</dbReference>
<accession>A3D260</accession>
<keyword evidence="2" id="KW-1185">Reference proteome</keyword>
<reference evidence="1 2" key="1">
    <citation type="submission" date="2007-02" db="EMBL/GenBank/DDBJ databases">
        <title>Complete sequence of chromosome of Shewanella baltica OS155.</title>
        <authorList>
            <consortium name="US DOE Joint Genome Institute"/>
            <person name="Copeland A."/>
            <person name="Lucas S."/>
            <person name="Lapidus A."/>
            <person name="Barry K."/>
            <person name="Detter J.C."/>
            <person name="Glavina del Rio T."/>
            <person name="Hammon N."/>
            <person name="Israni S."/>
            <person name="Dalin E."/>
            <person name="Tice H."/>
            <person name="Pitluck S."/>
            <person name="Sims D.R."/>
            <person name="Brettin T."/>
            <person name="Bruce D."/>
            <person name="Han C."/>
            <person name="Tapia R."/>
            <person name="Brainard J."/>
            <person name="Schmutz J."/>
            <person name="Larimer F."/>
            <person name="Land M."/>
            <person name="Hauser L."/>
            <person name="Kyrpides N."/>
            <person name="Mikhailova N."/>
            <person name="Brettar I."/>
            <person name="Klappenbach J."/>
            <person name="Konstantinidis K."/>
            <person name="Rodrigues J."/>
            <person name="Tiedje J."/>
            <person name="Richardson P."/>
        </authorList>
    </citation>
    <scope>NUCLEOTIDE SEQUENCE [LARGE SCALE GENOMIC DNA]</scope>
    <source>
        <strain evidence="2">OS155 / ATCC BAA-1091</strain>
    </source>
</reference>
<dbReference type="STRING" id="325240.Sbal_1305"/>
<dbReference type="AlphaFoldDB" id="A3D260"/>
<evidence type="ECO:0000313" key="2">
    <source>
        <dbReference type="Proteomes" id="UP000001557"/>
    </source>
</evidence>
<gene>
    <name evidence="1" type="ordered locus">Sbal_1305</name>
</gene>
<protein>
    <submittedName>
        <fullName evidence="1">Uncharacterized protein</fullName>
    </submittedName>
</protein>
<dbReference type="HOGENOM" id="CLU_2976775_0_0_6"/>
<proteinExistence type="predicted"/>